<dbReference type="Ensembl" id="ENSSSCT00065086471.1">
    <property type="protein sequence ID" value="ENSSSCP00065037804.1"/>
    <property type="gene ID" value="ENSSSCG00065063027.1"/>
</dbReference>
<dbReference type="Proteomes" id="UP000694725">
    <property type="component" value="Unplaced"/>
</dbReference>
<evidence type="ECO:0000256" key="1">
    <source>
        <dbReference type="ARBA" id="ARBA00022448"/>
    </source>
</evidence>
<keyword evidence="1" id="KW-0813">Transport</keyword>
<evidence type="ECO:0000256" key="3">
    <source>
        <dbReference type="SAM" id="Phobius"/>
    </source>
</evidence>
<keyword evidence="3" id="KW-1133">Transmembrane helix</keyword>
<dbReference type="PANTHER" id="PTHR12226:SF2">
    <property type="entry name" value="MANNOSE-P-DOLICHOL UTILIZATION DEFECT 1 PROTEIN"/>
    <property type="match status" value="1"/>
</dbReference>
<feature type="transmembrane region" description="Helical" evidence="3">
    <location>
        <begin position="124"/>
        <end position="144"/>
    </location>
</feature>
<dbReference type="Proteomes" id="UP000314985">
    <property type="component" value="Chromosome 4"/>
</dbReference>
<evidence type="ECO:0000313" key="5">
    <source>
        <dbReference type="Proteomes" id="UP000314985"/>
    </source>
</evidence>
<reference evidence="4" key="2">
    <citation type="submission" date="2025-05" db="UniProtKB">
        <authorList>
            <consortium name="Ensembl"/>
        </authorList>
    </citation>
    <scope>IDENTIFICATION</scope>
</reference>
<feature type="transmembrane region" description="Helical" evidence="3">
    <location>
        <begin position="37"/>
        <end position="61"/>
    </location>
</feature>
<name>A0A4X1VV50_PIG</name>
<dbReference type="Ensembl" id="ENSSSCT00070056030.1">
    <property type="protein sequence ID" value="ENSSSCP00070047608.1"/>
    <property type="gene ID" value="ENSSSCG00070027921.1"/>
</dbReference>
<keyword evidence="3" id="KW-0812">Transmembrane</keyword>
<evidence type="ECO:0000256" key="2">
    <source>
        <dbReference type="ARBA" id="ARBA00022737"/>
    </source>
</evidence>
<accession>A0A4X1VV50</accession>
<evidence type="ECO:0000313" key="4">
    <source>
        <dbReference type="Ensembl" id="ENSSSCP00070047608.1"/>
    </source>
</evidence>
<proteinExistence type="predicted"/>
<sequence length="240" mass="26073">MAAEVDGPLKQVLVLILSQFLKTIVFHYSRFTVFCQFLLLIPCLRILLSQCLGLAIVAGSLLVKPPQVFKILGLVAMTRTLVCNITNNFPFSSWGQALFLMLQRVTITLLVLHLRGQTVKGGAFLACYALVLLMLLPPLTPLAVETPLQASNTPAVVMGRLIQAATEDQNRRTGQHGAIAVFLLFGGSLARVFTSIHETGDPLTAGTFAVSPLCSGLVAAQLLFCWNAKAPLKKKKEQWS</sequence>
<reference evidence="4 5" key="1">
    <citation type="submission" date="2017-08" db="EMBL/GenBank/DDBJ databases">
        <title>USMARCv1.0.</title>
        <authorList>
            <person name="Hannum G.I."/>
            <person name="Koren S."/>
            <person name="Schroeder S.G."/>
            <person name="Chin S.C."/>
            <person name="Nonneman D.J."/>
            <person name="Becker S.A."/>
            <person name="Rosen B.D."/>
            <person name="Bickhart D.M."/>
            <person name="Putnam N.H."/>
            <person name="Green R.E."/>
            <person name="Tuggle C.K."/>
            <person name="Liu H."/>
            <person name="Rohrer G.A."/>
            <person name="Warr A."/>
            <person name="Hall R."/>
            <person name="Kim K."/>
            <person name="Hume D.A."/>
            <person name="Talbot R."/>
            <person name="Chow W."/>
            <person name="Howe K."/>
            <person name="Schwartz A.S."/>
            <person name="Watson M."/>
            <person name="Archibald A.L."/>
            <person name="Phillippy A.M."/>
            <person name="Smith T.P.L."/>
        </authorList>
    </citation>
    <scope>NUCLEOTIDE SEQUENCE [LARGE SCALE GENOMIC DNA]</scope>
</reference>
<keyword evidence="2" id="KW-0677">Repeat</keyword>
<feature type="transmembrane region" description="Helical" evidence="3">
    <location>
        <begin position="203"/>
        <end position="226"/>
    </location>
</feature>
<evidence type="ECO:0008006" key="6">
    <source>
        <dbReference type="Google" id="ProtNLM"/>
    </source>
</evidence>
<dbReference type="InterPro" id="IPR016817">
    <property type="entry name" value="MannP-dilichol_defect-1"/>
</dbReference>
<protein>
    <recommendedName>
        <fullName evidence="6">Mannose-P-dolichol utilization defect 1 protein</fullName>
    </recommendedName>
</protein>
<feature type="transmembrane region" description="Helical" evidence="3">
    <location>
        <begin position="93"/>
        <end position="112"/>
    </location>
</feature>
<keyword evidence="3" id="KW-0472">Membrane</keyword>
<dbReference type="PANTHER" id="PTHR12226">
    <property type="entry name" value="MANNOSE-P-DOLICHOL UTILIZATION DEFECT 1 LEC35 -RELATED"/>
    <property type="match status" value="1"/>
</dbReference>
<dbReference type="AlphaFoldDB" id="A0A4X1VV50"/>
<organism evidence="4 5">
    <name type="scientific">Sus scrofa</name>
    <name type="common">Pig</name>
    <dbReference type="NCBI Taxonomy" id="9823"/>
    <lineage>
        <taxon>Eukaryota</taxon>
        <taxon>Metazoa</taxon>
        <taxon>Chordata</taxon>
        <taxon>Craniata</taxon>
        <taxon>Vertebrata</taxon>
        <taxon>Euteleostomi</taxon>
        <taxon>Mammalia</taxon>
        <taxon>Eutheria</taxon>
        <taxon>Laurasiatheria</taxon>
        <taxon>Artiodactyla</taxon>
        <taxon>Suina</taxon>
        <taxon>Suidae</taxon>
        <taxon>Sus</taxon>
    </lineage>
</organism>